<dbReference type="Proteomes" id="UP001443914">
    <property type="component" value="Unassembled WGS sequence"/>
</dbReference>
<dbReference type="Gene3D" id="3.60.10.10">
    <property type="entry name" value="Endonuclease/exonuclease/phosphatase"/>
    <property type="match status" value="1"/>
</dbReference>
<gene>
    <name evidence="1" type="ORF">RND81_13G022500</name>
</gene>
<dbReference type="EMBL" id="JBDFQZ010000013">
    <property type="protein sequence ID" value="KAK9667943.1"/>
    <property type="molecule type" value="Genomic_DNA"/>
</dbReference>
<comment type="caution">
    <text evidence="1">The sequence shown here is derived from an EMBL/GenBank/DDBJ whole genome shotgun (WGS) entry which is preliminary data.</text>
</comment>
<evidence type="ECO:0000313" key="1">
    <source>
        <dbReference type="EMBL" id="KAK9667943.1"/>
    </source>
</evidence>
<proteinExistence type="predicted"/>
<reference evidence="1" key="1">
    <citation type="submission" date="2024-03" db="EMBL/GenBank/DDBJ databases">
        <title>WGS assembly of Saponaria officinalis var. Norfolk2.</title>
        <authorList>
            <person name="Jenkins J."/>
            <person name="Shu S."/>
            <person name="Grimwood J."/>
            <person name="Barry K."/>
            <person name="Goodstein D."/>
            <person name="Schmutz J."/>
            <person name="Leebens-Mack J."/>
            <person name="Osbourn A."/>
        </authorList>
    </citation>
    <scope>NUCLEOTIDE SEQUENCE [LARGE SCALE GENOMIC DNA]</scope>
    <source>
        <strain evidence="1">JIC</strain>
    </source>
</reference>
<dbReference type="SUPFAM" id="SSF56219">
    <property type="entry name" value="DNase I-like"/>
    <property type="match status" value="1"/>
</dbReference>
<name>A0AAW1GV92_SAPOF</name>
<protein>
    <submittedName>
        <fullName evidence="1">Uncharacterized protein</fullName>
    </submittedName>
</protein>
<dbReference type="InterPro" id="IPR036691">
    <property type="entry name" value="Endo/exonu/phosph_ase_sf"/>
</dbReference>
<keyword evidence="2" id="KW-1185">Reference proteome</keyword>
<dbReference type="AlphaFoldDB" id="A0AAW1GV92"/>
<accession>A0AAW1GV92</accession>
<evidence type="ECO:0000313" key="2">
    <source>
        <dbReference type="Proteomes" id="UP001443914"/>
    </source>
</evidence>
<sequence>MKIGVLNVRGLNERRKQAEVVNFFRKNKLDLMGIIETRVREGRVKAICRQSFHYFQVITNYGYHPNGRIWIIWRKSSLNIQILSRDSQWIHVRVNEVGRPLFLVTFVYAFNSVHGRTALWDFIKGVVPSLP</sequence>
<organism evidence="1 2">
    <name type="scientific">Saponaria officinalis</name>
    <name type="common">Common soapwort</name>
    <name type="synonym">Lychnis saponaria</name>
    <dbReference type="NCBI Taxonomy" id="3572"/>
    <lineage>
        <taxon>Eukaryota</taxon>
        <taxon>Viridiplantae</taxon>
        <taxon>Streptophyta</taxon>
        <taxon>Embryophyta</taxon>
        <taxon>Tracheophyta</taxon>
        <taxon>Spermatophyta</taxon>
        <taxon>Magnoliopsida</taxon>
        <taxon>eudicotyledons</taxon>
        <taxon>Gunneridae</taxon>
        <taxon>Pentapetalae</taxon>
        <taxon>Caryophyllales</taxon>
        <taxon>Caryophyllaceae</taxon>
        <taxon>Caryophylleae</taxon>
        <taxon>Saponaria</taxon>
    </lineage>
</organism>